<gene>
    <name evidence="2" type="ORF">BH006_23945</name>
</gene>
<dbReference type="EMBL" id="MJEL01000021">
    <property type="protein sequence ID" value="OEH96886.1"/>
    <property type="molecule type" value="Genomic_DNA"/>
</dbReference>
<evidence type="ECO:0000256" key="1">
    <source>
        <dbReference type="SAM" id="MobiDB-lite"/>
    </source>
</evidence>
<organism evidence="2">
    <name type="scientific">Salmonella enterica</name>
    <name type="common">Salmonella choleraesuis</name>
    <dbReference type="NCBI Taxonomy" id="28901"/>
    <lineage>
        <taxon>Bacteria</taxon>
        <taxon>Pseudomonadati</taxon>
        <taxon>Pseudomonadota</taxon>
        <taxon>Gammaproteobacteria</taxon>
        <taxon>Enterobacterales</taxon>
        <taxon>Enterobacteriaceae</taxon>
        <taxon>Salmonella</taxon>
    </lineage>
</organism>
<evidence type="ECO:0000313" key="2">
    <source>
        <dbReference type="EMBL" id="OEH96886.1"/>
    </source>
</evidence>
<accession>A0A3F3IDU0</accession>
<dbReference type="AlphaFoldDB" id="A0A3F3IDU0"/>
<dbReference type="RefSeq" id="WP_069721549.1">
    <property type="nucleotide sequence ID" value="NZ_MJEL01000021.1"/>
</dbReference>
<dbReference type="Proteomes" id="UP000852880">
    <property type="component" value="Unassembled WGS sequence"/>
</dbReference>
<reference evidence="2" key="1">
    <citation type="submission" date="2016-09" db="EMBL/GenBank/DDBJ databases">
        <title>Whole Genome Sequencing of Salmonella enterica subsp. enterica serovar Nottingham.</title>
        <authorList>
            <person name="Zheng J."/>
            <person name="Wang H."/>
        </authorList>
    </citation>
    <scope>NUCLEOTIDE SEQUENCE [LARGE SCALE GENOMIC DNA]</scope>
    <source>
        <strain evidence="2">CFSAN055411</strain>
    </source>
</reference>
<protein>
    <recommendedName>
        <fullName evidence="3">Baseplate protein J-like domain-containing protein</fullName>
    </recommendedName>
</protein>
<proteinExistence type="predicted"/>
<sequence>MALQFSDNGLETNTLRELFQELSDGYKGIYGQDIDLDQESPDGQRVAIEAQARADIEAALQWLYSQMDPDFNTGDMQQIIAKLHGLFLRPGSRSQRDLKVTTDRPVLLYSGYKIRDQANQVWAIRQDVTVPAGVTTATFFAQNFGKVTGLVNDTFTQLTPEPGIVSIISDSAVVVGRDEETPEEFRQRRNRSLENPATGSTGAVFAKVAQLTGVIDLNIGENDTKIDNPTTGIPANSIWLVVEGGAISEIVEVMVKQKGGGTGTKGSITGRFTETLTRPDGTSFLISHELQFDRPIYKPLHIRLNARRKIQSEPIDIDTLKKSLASRTMHIGESVDANEFYENGYGVGRVNFVLTNLQISSNGADYTDAELSPGFQGKFTLSVENIDVNEVVQ</sequence>
<evidence type="ECO:0008006" key="3">
    <source>
        <dbReference type="Google" id="ProtNLM"/>
    </source>
</evidence>
<name>A0A3F3IDU0_SALER</name>
<comment type="caution">
    <text evidence="2">The sequence shown here is derived from an EMBL/GenBank/DDBJ whole genome shotgun (WGS) entry which is preliminary data.</text>
</comment>
<feature type="region of interest" description="Disordered" evidence="1">
    <location>
        <begin position="179"/>
        <end position="198"/>
    </location>
</feature>